<evidence type="ECO:0000313" key="3">
    <source>
        <dbReference type="Proteomes" id="UP001327957"/>
    </source>
</evidence>
<feature type="compositionally biased region" description="Low complexity" evidence="1">
    <location>
        <begin position="155"/>
        <end position="164"/>
    </location>
</feature>
<organism evidence="2 3">
    <name type="scientific">Colletotrichum tabaci</name>
    <dbReference type="NCBI Taxonomy" id="1209068"/>
    <lineage>
        <taxon>Eukaryota</taxon>
        <taxon>Fungi</taxon>
        <taxon>Dikarya</taxon>
        <taxon>Ascomycota</taxon>
        <taxon>Pezizomycotina</taxon>
        <taxon>Sordariomycetes</taxon>
        <taxon>Hypocreomycetidae</taxon>
        <taxon>Glomerellales</taxon>
        <taxon>Glomerellaceae</taxon>
        <taxon>Colletotrichum</taxon>
        <taxon>Colletotrichum destructivum species complex</taxon>
    </lineage>
</organism>
<feature type="region of interest" description="Disordered" evidence="1">
    <location>
        <begin position="1"/>
        <end position="39"/>
    </location>
</feature>
<evidence type="ECO:0000256" key="1">
    <source>
        <dbReference type="SAM" id="MobiDB-lite"/>
    </source>
</evidence>
<keyword evidence="3" id="KW-1185">Reference proteome</keyword>
<evidence type="ECO:0000313" key="2">
    <source>
        <dbReference type="EMBL" id="KAK6209889.1"/>
    </source>
</evidence>
<feature type="compositionally biased region" description="Polar residues" evidence="1">
    <location>
        <begin position="186"/>
        <end position="195"/>
    </location>
</feature>
<feature type="region of interest" description="Disordered" evidence="1">
    <location>
        <begin position="137"/>
        <end position="195"/>
    </location>
</feature>
<accession>A0AAV9SZC0</accession>
<protein>
    <submittedName>
        <fullName evidence="2">Uncharacterized protein</fullName>
    </submittedName>
</protein>
<gene>
    <name evidence="2" type="ORF">QIS74_11473</name>
</gene>
<name>A0AAV9SZC0_9PEZI</name>
<sequence>MKTMNQDDGDDNGGDSSNSPGHAEQIKAPAAPTPNASQNKVVFTSADDGAGCRRVFGRAKLVLPSINNMIQRWRQMQTPPLTLPDGTTSFPGQSMKPYAFYLKELTSQEEDATKVLDHNSLLLGLKLLTGSTRLKMNRKAASNRDEIPSGGGGVNNNNNNNNNNKGTLADCANAVSSSGDKAEEGGTNTTMREGC</sequence>
<dbReference type="EMBL" id="JASAOK010000047">
    <property type="protein sequence ID" value="KAK6209889.1"/>
    <property type="molecule type" value="Genomic_DNA"/>
</dbReference>
<comment type="caution">
    <text evidence="2">The sequence shown here is derived from an EMBL/GenBank/DDBJ whole genome shotgun (WGS) entry which is preliminary data.</text>
</comment>
<reference evidence="2 3" key="1">
    <citation type="submission" date="2023-04" db="EMBL/GenBank/DDBJ databases">
        <title>Colletotrichum tabacum stain YC1 causing leaf anthracnose on Nicotiana tabacum(L.) cv.</title>
        <authorList>
            <person name="Ji Z."/>
            <person name="Wang M."/>
            <person name="Zhang J."/>
            <person name="Wang N."/>
            <person name="Zhou Z."/>
        </authorList>
    </citation>
    <scope>NUCLEOTIDE SEQUENCE [LARGE SCALE GENOMIC DNA]</scope>
    <source>
        <strain evidence="2 3">YC1</strain>
    </source>
</reference>
<dbReference type="AlphaFoldDB" id="A0AAV9SZC0"/>
<dbReference type="Proteomes" id="UP001327957">
    <property type="component" value="Unassembled WGS sequence"/>
</dbReference>
<proteinExistence type="predicted"/>